<dbReference type="InterPro" id="IPR001965">
    <property type="entry name" value="Znf_PHD"/>
</dbReference>
<dbReference type="SUPFAM" id="SSF57903">
    <property type="entry name" value="FYVE/PHD zinc finger"/>
    <property type="match status" value="1"/>
</dbReference>
<dbReference type="PROSITE" id="PS50016">
    <property type="entry name" value="ZF_PHD_2"/>
    <property type="match status" value="1"/>
</dbReference>
<evidence type="ECO:0000256" key="1">
    <source>
        <dbReference type="ARBA" id="ARBA00022723"/>
    </source>
</evidence>
<keyword evidence="8" id="KW-1185">Reference proteome</keyword>
<reference evidence="7 8" key="1">
    <citation type="journal article" date="2024" name="Nat. Commun.">
        <title>Phylogenomics reveals the evolutionary origins of lichenization in chlorophyte algae.</title>
        <authorList>
            <person name="Puginier C."/>
            <person name="Libourel C."/>
            <person name="Otte J."/>
            <person name="Skaloud P."/>
            <person name="Haon M."/>
            <person name="Grisel S."/>
            <person name="Petersen M."/>
            <person name="Berrin J.G."/>
            <person name="Delaux P.M."/>
            <person name="Dal Grande F."/>
            <person name="Keller J."/>
        </authorList>
    </citation>
    <scope>NUCLEOTIDE SEQUENCE [LARGE SCALE GENOMIC DNA]</scope>
    <source>
        <strain evidence="7 8">SAG 2145</strain>
    </source>
</reference>
<dbReference type="GO" id="GO:0003682">
    <property type="term" value="F:chromatin binding"/>
    <property type="evidence" value="ECO:0007669"/>
    <property type="project" value="InterPro"/>
</dbReference>
<comment type="caution">
    <text evidence="7">The sequence shown here is derived from an EMBL/GenBank/DDBJ whole genome shotgun (WGS) entry which is preliminary data.</text>
</comment>
<dbReference type="EMBL" id="JALJOS010000003">
    <property type="protein sequence ID" value="KAK9841640.1"/>
    <property type="molecule type" value="Genomic_DNA"/>
</dbReference>
<organism evidence="7 8">
    <name type="scientific">Apatococcus lobatus</name>
    <dbReference type="NCBI Taxonomy" id="904363"/>
    <lineage>
        <taxon>Eukaryota</taxon>
        <taxon>Viridiplantae</taxon>
        <taxon>Chlorophyta</taxon>
        <taxon>core chlorophytes</taxon>
        <taxon>Trebouxiophyceae</taxon>
        <taxon>Chlorellales</taxon>
        <taxon>Chlorellaceae</taxon>
        <taxon>Apatococcus</taxon>
    </lineage>
</organism>
<sequence>MPPKSKTAKLTSFTLGSTTYKVNDDILVRGEAKGALSYVAKIMEIQQQSRGENKVRVTWFYRPEEATGGRKKFHGEKEVFKSDHADWIPISTIENKCHVHSLKNYQALKQVHENDFFFRFIYKPLTHEFRPDRVPVFCVCEMPYNPDAFMVACEKCDEWYHPKCLGLTKAQATQMDAFVCSYCRKTGDSNKRQKLSE</sequence>
<dbReference type="Pfam" id="PF00628">
    <property type="entry name" value="PHD"/>
    <property type="match status" value="1"/>
</dbReference>
<dbReference type="InterPro" id="IPR013083">
    <property type="entry name" value="Znf_RING/FYVE/PHD"/>
</dbReference>
<dbReference type="PROSITE" id="PS51038">
    <property type="entry name" value="BAH"/>
    <property type="match status" value="1"/>
</dbReference>
<dbReference type="InterPro" id="IPR019786">
    <property type="entry name" value="Zinc_finger_PHD-type_CS"/>
</dbReference>
<evidence type="ECO:0000256" key="3">
    <source>
        <dbReference type="ARBA" id="ARBA00022833"/>
    </source>
</evidence>
<dbReference type="Proteomes" id="UP001438707">
    <property type="component" value="Unassembled WGS sequence"/>
</dbReference>
<feature type="domain" description="PHD-type" evidence="5">
    <location>
        <begin position="135"/>
        <end position="186"/>
    </location>
</feature>
<dbReference type="SMART" id="SM00439">
    <property type="entry name" value="BAH"/>
    <property type="match status" value="1"/>
</dbReference>
<dbReference type="Gene3D" id="3.30.40.10">
    <property type="entry name" value="Zinc/RING finger domain, C3HC4 (zinc finger)"/>
    <property type="match status" value="1"/>
</dbReference>
<dbReference type="SMART" id="SM00249">
    <property type="entry name" value="PHD"/>
    <property type="match status" value="1"/>
</dbReference>
<accession>A0AAW1S732</accession>
<dbReference type="InterPro" id="IPR011011">
    <property type="entry name" value="Znf_FYVE_PHD"/>
</dbReference>
<dbReference type="GO" id="GO:0008270">
    <property type="term" value="F:zinc ion binding"/>
    <property type="evidence" value="ECO:0007669"/>
    <property type="project" value="UniProtKB-KW"/>
</dbReference>
<keyword evidence="2 4" id="KW-0863">Zinc-finger</keyword>
<dbReference type="PROSITE" id="PS01359">
    <property type="entry name" value="ZF_PHD_1"/>
    <property type="match status" value="1"/>
</dbReference>
<protein>
    <submittedName>
        <fullName evidence="7">Uncharacterized protein</fullName>
    </submittedName>
</protein>
<dbReference type="InterPro" id="IPR019787">
    <property type="entry name" value="Znf_PHD-finger"/>
</dbReference>
<name>A0AAW1S732_9CHLO</name>
<dbReference type="Pfam" id="PF01426">
    <property type="entry name" value="BAH"/>
    <property type="match status" value="1"/>
</dbReference>
<evidence type="ECO:0000256" key="2">
    <source>
        <dbReference type="ARBA" id="ARBA00022771"/>
    </source>
</evidence>
<evidence type="ECO:0000259" key="6">
    <source>
        <dbReference type="PROSITE" id="PS51038"/>
    </source>
</evidence>
<gene>
    <name evidence="7" type="ORF">WJX74_009224</name>
</gene>
<dbReference type="Gene3D" id="2.30.30.490">
    <property type="match status" value="1"/>
</dbReference>
<proteinExistence type="predicted"/>
<evidence type="ECO:0000259" key="5">
    <source>
        <dbReference type="PROSITE" id="PS50016"/>
    </source>
</evidence>
<dbReference type="InterPro" id="IPR001025">
    <property type="entry name" value="BAH_dom"/>
</dbReference>
<dbReference type="AlphaFoldDB" id="A0AAW1S732"/>
<keyword evidence="3" id="KW-0862">Zinc</keyword>
<keyword evidence="1" id="KW-0479">Metal-binding</keyword>
<dbReference type="PANTHER" id="PTHR46364">
    <property type="entry name" value="OS08G0421900 PROTEIN"/>
    <property type="match status" value="1"/>
</dbReference>
<evidence type="ECO:0000256" key="4">
    <source>
        <dbReference type="PROSITE-ProRule" id="PRU00146"/>
    </source>
</evidence>
<evidence type="ECO:0000313" key="8">
    <source>
        <dbReference type="Proteomes" id="UP001438707"/>
    </source>
</evidence>
<dbReference type="InterPro" id="IPR043151">
    <property type="entry name" value="BAH_sf"/>
</dbReference>
<feature type="domain" description="BAH" evidence="6">
    <location>
        <begin position="18"/>
        <end position="133"/>
    </location>
</feature>
<evidence type="ECO:0000313" key="7">
    <source>
        <dbReference type="EMBL" id="KAK9841640.1"/>
    </source>
</evidence>